<feature type="domain" description="AAA" evidence="1">
    <location>
        <begin position="1"/>
        <end position="170"/>
    </location>
</feature>
<dbReference type="EMBL" id="FILR01000004">
    <property type="protein sequence ID" value="CYX35751.1"/>
    <property type="molecule type" value="Genomic_DNA"/>
</dbReference>
<dbReference type="InterPro" id="IPR050678">
    <property type="entry name" value="DNA_Partitioning_ATPase"/>
</dbReference>
<protein>
    <submittedName>
        <fullName evidence="2 3">Plasmid partition protein</fullName>
    </submittedName>
</protein>
<sequence length="263" mass="30073">MRIVSFAAIKGGVGKTTLAFNFGEYLASTGKNVLFLDLDHQCNLSQIYNIYHSENTVGNVFLGRGEVSIVQVKENVALIPGSMNLDWIEASLEHKTNKDMLLYMWLEDNYEKYNLGQFDYIIIDCRPDFSIATKNAIAVSHSVISPVIPSDFGYQAKFNIMNRIEEFRQTAINFQTRESYITAKLLFVANMIKHNTNSSRELLERLESDDDMIGIIPAKELFNRSTLDKVPLAEMKEDEQLYHKHKKFFDGLDFTFAGISDRI</sequence>
<dbReference type="PANTHER" id="PTHR13696">
    <property type="entry name" value="P-LOOP CONTAINING NUCLEOSIDE TRIPHOSPHATE HYDROLASE"/>
    <property type="match status" value="1"/>
</dbReference>
<evidence type="ECO:0000259" key="1">
    <source>
        <dbReference type="Pfam" id="PF13614"/>
    </source>
</evidence>
<accession>A0A0Z8D2K7</accession>
<dbReference type="PANTHER" id="PTHR13696:SF99">
    <property type="entry name" value="COBYRINIC ACID AC-DIAMIDE SYNTHASE"/>
    <property type="match status" value="1"/>
</dbReference>
<dbReference type="CDD" id="cd02042">
    <property type="entry name" value="ParAB_family"/>
    <property type="match status" value="1"/>
</dbReference>
<dbReference type="SUPFAM" id="SSF52540">
    <property type="entry name" value="P-loop containing nucleoside triphosphate hydrolases"/>
    <property type="match status" value="1"/>
</dbReference>
<evidence type="ECO:0000313" key="4">
    <source>
        <dbReference type="EMBL" id="CYU68257.1"/>
    </source>
</evidence>
<dbReference type="EMBL" id="FIFW01000014">
    <property type="protein sequence ID" value="CYU68257.1"/>
    <property type="molecule type" value="Genomic_DNA"/>
</dbReference>
<organism evidence="2 7">
    <name type="scientific">Streptococcus suis</name>
    <dbReference type="NCBI Taxonomy" id="1307"/>
    <lineage>
        <taxon>Bacteria</taxon>
        <taxon>Bacillati</taxon>
        <taxon>Bacillota</taxon>
        <taxon>Bacilli</taxon>
        <taxon>Lactobacillales</taxon>
        <taxon>Streptococcaceae</taxon>
        <taxon>Streptococcus</taxon>
    </lineage>
</organism>
<evidence type="ECO:0000313" key="2">
    <source>
        <dbReference type="EMBL" id="CYU35920.1"/>
    </source>
</evidence>
<evidence type="ECO:0000313" key="9">
    <source>
        <dbReference type="Proteomes" id="UP000074664"/>
    </source>
</evidence>
<evidence type="ECO:0000313" key="7">
    <source>
        <dbReference type="Proteomes" id="UP000072530"/>
    </source>
</evidence>
<evidence type="ECO:0000313" key="6">
    <source>
        <dbReference type="Proteomes" id="UP000071601"/>
    </source>
</evidence>
<dbReference type="RefSeq" id="WP_044669783.1">
    <property type="nucleotide sequence ID" value="NZ_CEDH01000171.1"/>
</dbReference>
<dbReference type="InterPro" id="IPR027417">
    <property type="entry name" value="P-loop_NTPase"/>
</dbReference>
<dbReference type="EMBL" id="FIGG01000001">
    <property type="protein sequence ID" value="CYU35920.1"/>
    <property type="molecule type" value="Genomic_DNA"/>
</dbReference>
<evidence type="ECO:0000313" key="3">
    <source>
        <dbReference type="EMBL" id="CYU45062.1"/>
    </source>
</evidence>
<dbReference type="Pfam" id="PF13614">
    <property type="entry name" value="AAA_31"/>
    <property type="match status" value="1"/>
</dbReference>
<dbReference type="Proteomes" id="UP000073434">
    <property type="component" value="Unassembled WGS sequence"/>
</dbReference>
<dbReference type="Proteomes" id="UP000074664">
    <property type="component" value="Unassembled WGS sequence"/>
</dbReference>
<evidence type="ECO:0000313" key="8">
    <source>
        <dbReference type="Proteomes" id="UP000073434"/>
    </source>
</evidence>
<reference evidence="6 7" key="1">
    <citation type="submission" date="2016-02" db="EMBL/GenBank/DDBJ databases">
        <authorList>
            <consortium name="Pathogen Informatics"/>
        </authorList>
    </citation>
    <scope>NUCLEOTIDE SEQUENCE [LARGE SCALE GENOMIC DNA]</scope>
    <source>
        <strain evidence="4 8">LSS23</strain>
        <strain evidence="3 9">LSS30</strain>
        <strain evidence="2 7">LSS31</strain>
        <strain evidence="5 6">SS985</strain>
    </source>
</reference>
<dbReference type="Proteomes" id="UP000071601">
    <property type="component" value="Unassembled WGS sequence"/>
</dbReference>
<name>A0A0Z8D2K7_STRSU</name>
<evidence type="ECO:0000313" key="5">
    <source>
        <dbReference type="EMBL" id="CYX35751.1"/>
    </source>
</evidence>
<dbReference type="AlphaFoldDB" id="A0A0Z8D2K7"/>
<dbReference type="EMBL" id="FIGH01000003">
    <property type="protein sequence ID" value="CYU45062.1"/>
    <property type="molecule type" value="Genomic_DNA"/>
</dbReference>
<dbReference type="InterPro" id="IPR025669">
    <property type="entry name" value="AAA_dom"/>
</dbReference>
<proteinExistence type="predicted"/>
<dbReference type="Gene3D" id="3.40.50.300">
    <property type="entry name" value="P-loop containing nucleotide triphosphate hydrolases"/>
    <property type="match status" value="1"/>
</dbReference>
<gene>
    <name evidence="2" type="primary">soj</name>
    <name evidence="4" type="ORF">ERS132385_01429</name>
    <name evidence="3" type="ORF">ERS132392_00816</name>
    <name evidence="2" type="ORF">ERS132393_00351</name>
    <name evidence="5" type="ORF">ERS132525_00544</name>
</gene>
<dbReference type="Proteomes" id="UP000072530">
    <property type="component" value="Unassembled WGS sequence"/>
</dbReference>